<accession>A0A2V1JWV0</accession>
<protein>
    <submittedName>
        <fullName evidence="1">DUF192 domain-containing protein</fullName>
    </submittedName>
</protein>
<evidence type="ECO:0000313" key="1">
    <source>
        <dbReference type="EMBL" id="PWF22952.1"/>
    </source>
</evidence>
<name>A0A2V1JWV0_9BURK</name>
<dbReference type="AlphaFoldDB" id="A0A2V1JWV0"/>
<comment type="caution">
    <text evidence="1">The sequence shown here is derived from an EMBL/GenBank/DDBJ whole genome shotgun (WGS) entry which is preliminary data.</text>
</comment>
<sequence>MICGRLLRMAHLRCAVRRVFFLILLAGFGLPYSHAAPAGNPALSIIRMNAGIHLIHAEVADNDATRQRGLMFRQALAPNHGMLFVYSTPDTLCFWMRNTPLPLSIAFIRDDGTIANIADMAPYTETPHCSAEPVRYALEMEQGWFAARHLSVNAQLSGLPR</sequence>
<organism evidence="1 2">
    <name type="scientific">Corticimicrobacter populi</name>
    <dbReference type="NCBI Taxonomy" id="2175229"/>
    <lineage>
        <taxon>Bacteria</taxon>
        <taxon>Pseudomonadati</taxon>
        <taxon>Pseudomonadota</taxon>
        <taxon>Betaproteobacteria</taxon>
        <taxon>Burkholderiales</taxon>
        <taxon>Alcaligenaceae</taxon>
        <taxon>Corticimicrobacter</taxon>
    </lineage>
</organism>
<dbReference type="Pfam" id="PF02643">
    <property type="entry name" value="DUF192"/>
    <property type="match status" value="1"/>
</dbReference>
<dbReference type="EMBL" id="QETA01000003">
    <property type="protein sequence ID" value="PWF22952.1"/>
    <property type="molecule type" value="Genomic_DNA"/>
</dbReference>
<dbReference type="PANTHER" id="PTHR37953">
    <property type="entry name" value="UPF0127 PROTEIN MJ1496"/>
    <property type="match status" value="1"/>
</dbReference>
<evidence type="ECO:0000313" key="2">
    <source>
        <dbReference type="Proteomes" id="UP000245212"/>
    </source>
</evidence>
<proteinExistence type="predicted"/>
<dbReference type="InterPro" id="IPR003795">
    <property type="entry name" value="DUF192"/>
</dbReference>
<reference evidence="2" key="1">
    <citation type="submission" date="2018-05" db="EMBL/GenBank/DDBJ databases">
        <authorList>
            <person name="Li Y."/>
        </authorList>
    </citation>
    <scope>NUCLEOTIDE SEQUENCE [LARGE SCALE GENOMIC DNA]</scope>
    <source>
        <strain evidence="2">3d-2-2</strain>
    </source>
</reference>
<dbReference type="Proteomes" id="UP000245212">
    <property type="component" value="Unassembled WGS sequence"/>
</dbReference>
<dbReference type="Gene3D" id="2.60.120.1140">
    <property type="entry name" value="Protein of unknown function DUF192"/>
    <property type="match status" value="1"/>
</dbReference>
<gene>
    <name evidence="1" type="ORF">DD235_08030</name>
</gene>
<dbReference type="PANTHER" id="PTHR37953:SF1">
    <property type="entry name" value="UPF0127 PROTEIN MJ1496"/>
    <property type="match status" value="1"/>
</dbReference>
<keyword evidence="2" id="KW-1185">Reference proteome</keyword>
<dbReference type="InterPro" id="IPR038695">
    <property type="entry name" value="Saro_0823-like_sf"/>
</dbReference>